<evidence type="ECO:0000256" key="4">
    <source>
        <dbReference type="ARBA" id="ARBA00023163"/>
    </source>
</evidence>
<evidence type="ECO:0000256" key="1">
    <source>
        <dbReference type="ARBA" id="ARBA00022723"/>
    </source>
</evidence>
<dbReference type="PANTHER" id="PTHR47424">
    <property type="entry name" value="REGULATORY PROTEIN GAL4"/>
    <property type="match status" value="1"/>
</dbReference>
<gene>
    <name evidence="8" type="ORF">N7541_005543</name>
</gene>
<dbReference type="PANTHER" id="PTHR47424:SF6">
    <property type="entry name" value="PROLINE UTILIZATION TRANS-ACTIVATOR"/>
    <property type="match status" value="1"/>
</dbReference>
<name>A0A9W9R959_PENBR</name>
<dbReference type="CDD" id="cd00067">
    <property type="entry name" value="GAL4"/>
    <property type="match status" value="1"/>
</dbReference>
<dbReference type="CDD" id="cd12148">
    <property type="entry name" value="fungal_TF_MHR"/>
    <property type="match status" value="1"/>
</dbReference>
<dbReference type="GO" id="GO:0003677">
    <property type="term" value="F:DNA binding"/>
    <property type="evidence" value="ECO:0007669"/>
    <property type="project" value="UniProtKB-KW"/>
</dbReference>
<evidence type="ECO:0000256" key="5">
    <source>
        <dbReference type="ARBA" id="ARBA00023242"/>
    </source>
</evidence>
<dbReference type="GO" id="GO:0008270">
    <property type="term" value="F:zinc ion binding"/>
    <property type="evidence" value="ECO:0007669"/>
    <property type="project" value="InterPro"/>
</dbReference>
<keyword evidence="4" id="KW-0804">Transcription</keyword>
<evidence type="ECO:0000256" key="3">
    <source>
        <dbReference type="ARBA" id="ARBA00023125"/>
    </source>
</evidence>
<dbReference type="PROSITE" id="PS50048">
    <property type="entry name" value="ZN2_CY6_FUNGAL_2"/>
    <property type="match status" value="1"/>
</dbReference>
<dbReference type="GO" id="GO:0000981">
    <property type="term" value="F:DNA-binding transcription factor activity, RNA polymerase II-specific"/>
    <property type="evidence" value="ECO:0007669"/>
    <property type="project" value="InterPro"/>
</dbReference>
<protein>
    <recommendedName>
        <fullName evidence="7">Zn(2)-C6 fungal-type domain-containing protein</fullName>
    </recommendedName>
</protein>
<dbReference type="Pfam" id="PF04082">
    <property type="entry name" value="Fungal_trans"/>
    <property type="match status" value="1"/>
</dbReference>
<dbReference type="SUPFAM" id="SSF57701">
    <property type="entry name" value="Zn2/Cys6 DNA-binding domain"/>
    <property type="match status" value="1"/>
</dbReference>
<evidence type="ECO:0000256" key="6">
    <source>
        <dbReference type="SAM" id="MobiDB-lite"/>
    </source>
</evidence>
<accession>A0A9W9R959</accession>
<proteinExistence type="predicted"/>
<feature type="compositionally biased region" description="Polar residues" evidence="6">
    <location>
        <begin position="584"/>
        <end position="593"/>
    </location>
</feature>
<keyword evidence="3" id="KW-0238">DNA-binding</keyword>
<dbReference type="Gene3D" id="4.10.240.10">
    <property type="entry name" value="Zn(2)-C6 fungal-type DNA-binding domain"/>
    <property type="match status" value="1"/>
</dbReference>
<dbReference type="InterPro" id="IPR051127">
    <property type="entry name" value="Fungal_SecMet_Regulators"/>
</dbReference>
<evidence type="ECO:0000313" key="9">
    <source>
        <dbReference type="Proteomes" id="UP001148299"/>
    </source>
</evidence>
<comment type="caution">
    <text evidence="8">The sequence shown here is derived from an EMBL/GenBank/DDBJ whole genome shotgun (WGS) entry which is preliminary data.</text>
</comment>
<dbReference type="AlphaFoldDB" id="A0A9W9R959"/>
<reference evidence="8" key="1">
    <citation type="submission" date="2022-12" db="EMBL/GenBank/DDBJ databases">
        <authorList>
            <person name="Petersen C."/>
        </authorList>
    </citation>
    <scope>NUCLEOTIDE SEQUENCE</scope>
    <source>
        <strain evidence="8">IBT 35675</strain>
    </source>
</reference>
<keyword evidence="9" id="KW-1185">Reference proteome</keyword>
<dbReference type="Pfam" id="PF00172">
    <property type="entry name" value="Zn_clus"/>
    <property type="match status" value="1"/>
</dbReference>
<dbReference type="PROSITE" id="PS00463">
    <property type="entry name" value="ZN2_CY6_FUNGAL_1"/>
    <property type="match status" value="1"/>
</dbReference>
<feature type="compositionally biased region" description="Low complexity" evidence="6">
    <location>
        <begin position="69"/>
        <end position="82"/>
    </location>
</feature>
<keyword evidence="1" id="KW-0479">Metal-binding</keyword>
<feature type="domain" description="Zn(2)-C6 fungal-type" evidence="7">
    <location>
        <begin position="11"/>
        <end position="40"/>
    </location>
</feature>
<feature type="region of interest" description="Disordered" evidence="6">
    <location>
        <begin position="69"/>
        <end position="109"/>
    </location>
</feature>
<evidence type="ECO:0000256" key="2">
    <source>
        <dbReference type="ARBA" id="ARBA00023015"/>
    </source>
</evidence>
<organism evidence="8 9">
    <name type="scientific">Penicillium brevicompactum</name>
    <dbReference type="NCBI Taxonomy" id="5074"/>
    <lineage>
        <taxon>Eukaryota</taxon>
        <taxon>Fungi</taxon>
        <taxon>Dikarya</taxon>
        <taxon>Ascomycota</taxon>
        <taxon>Pezizomycotina</taxon>
        <taxon>Eurotiomycetes</taxon>
        <taxon>Eurotiomycetidae</taxon>
        <taxon>Eurotiales</taxon>
        <taxon>Aspergillaceae</taxon>
        <taxon>Penicillium</taxon>
    </lineage>
</organism>
<dbReference type="InterPro" id="IPR007219">
    <property type="entry name" value="XnlR_reg_dom"/>
</dbReference>
<sequence>MTGPNPRSANACETCRRRKVKCSGDKPCRACTKHNWECTFGHSGRRRFSEASHLLDKVRRYEEQLKLSASGGSSSVLASPAAQHETPGARSSPRASAEATDKEVHQQMQEEMSYAGNDAAISPATDLTSGPAFESQVRSLLHKSHPNDAFYGIDPTIQGRSDRPPQWASVHELVGESADVTFPSLEESQHLLEQFLFYLGVSQHFFDPRSFSDDLMLLFQSAESRKEQMRSPWFSEYLLVMAMAKLINVKHPTSQPPGSDLFAEALKRLPPLHQMGGEGVIMVEILTLITTYLQWSDHKHDAYLYIGVALRLAIALGCNLRETDQRCLPSQSAHRLRLWWTLPRHAAGFQSPVALAINVRIARVTDDIMSTLYGNKSITQLELVEKIQHSLQELHDTARSFPTPLVLDFSRPLQWATRTGASLYLMLFQAIILCTRPILLQRARSVAEHQETQPLDRMPEVLNRLCDTCNEAATRSLAILATLRRQQTIPRYGFFDLDATFSAAFVLVVVGFSDKSQTQPPPALYQAFKVLQFLAQSGNLAAERRLHDITQSCLHVWPDDILKFGSSPAQSALRQELASRTDTGDSVLSSSGPSDAAMNTGWNSHQDEARLLEPLAHINIPETMFDMQGEWDLDLTGEAEGIYSSFNNPTLPLTGVDYIDWLEIEKFIGAP</sequence>
<dbReference type="Proteomes" id="UP001148299">
    <property type="component" value="Unassembled WGS sequence"/>
</dbReference>
<evidence type="ECO:0000259" key="7">
    <source>
        <dbReference type="PROSITE" id="PS50048"/>
    </source>
</evidence>
<dbReference type="InterPro" id="IPR036864">
    <property type="entry name" value="Zn2-C6_fun-type_DNA-bd_sf"/>
</dbReference>
<dbReference type="InterPro" id="IPR001138">
    <property type="entry name" value="Zn2Cys6_DnaBD"/>
</dbReference>
<keyword evidence="2" id="KW-0805">Transcription regulation</keyword>
<keyword evidence="5" id="KW-0539">Nucleus</keyword>
<evidence type="ECO:0000313" key="8">
    <source>
        <dbReference type="EMBL" id="KAJ5354499.1"/>
    </source>
</evidence>
<reference evidence="8" key="2">
    <citation type="journal article" date="2023" name="IMA Fungus">
        <title>Comparative genomic study of the Penicillium genus elucidates a diverse pangenome and 15 lateral gene transfer events.</title>
        <authorList>
            <person name="Petersen C."/>
            <person name="Sorensen T."/>
            <person name="Nielsen M.R."/>
            <person name="Sondergaard T.E."/>
            <person name="Sorensen J.L."/>
            <person name="Fitzpatrick D.A."/>
            <person name="Frisvad J.C."/>
            <person name="Nielsen K.L."/>
        </authorList>
    </citation>
    <scope>NUCLEOTIDE SEQUENCE</scope>
    <source>
        <strain evidence="8">IBT 35675</strain>
    </source>
</reference>
<dbReference type="SMART" id="SM00066">
    <property type="entry name" value="GAL4"/>
    <property type="match status" value="1"/>
</dbReference>
<feature type="region of interest" description="Disordered" evidence="6">
    <location>
        <begin position="573"/>
        <end position="599"/>
    </location>
</feature>
<dbReference type="EMBL" id="JAPZBR010000004">
    <property type="protein sequence ID" value="KAJ5354499.1"/>
    <property type="molecule type" value="Genomic_DNA"/>
</dbReference>